<sequence>MIKKGILYIILNYIIQLLNIILSLVFMRYLSPSMLGDLSLARTWQQLVDYSHFGTRFSLDRYVPTAEYEEKKELLTTVMLTTLFGGFLILISSIAFNDTNKVVTLLSATGLFMAISNILKTYLRASNQISEMLKIVLFAQLFPILISLSVYLITKIFSYYLYSTLIIHALTVSYIIVINKHSFIRESLKKAIEVYKRISYSSLLLFINSICVFLYLVMDRFFIDYSSGRDVLGNYSVITFAFSALMIVPATVTELLYVKIIKQSSLDKKIIFIKEPLIVLSITILSVIIANPIMSFFITKFTSYSNLLYNMHYATLAVIPFSLTSVYFHVLNGLDLRKQMVIVNTFTCITLLVLYLIPIIYAIPQPLSFYINIKILTGCLVFAGYISVLLMYRKKYSKITHWHNKSWYL</sequence>
<protein>
    <submittedName>
        <fullName evidence="7">Polysaccharide biosynthesis protein</fullName>
    </submittedName>
</protein>
<keyword evidence="4 6" id="KW-1133">Transmembrane helix</keyword>
<feature type="transmembrane region" description="Helical" evidence="6">
    <location>
        <begin position="6"/>
        <end position="26"/>
    </location>
</feature>
<evidence type="ECO:0000256" key="2">
    <source>
        <dbReference type="ARBA" id="ARBA00022475"/>
    </source>
</evidence>
<feature type="transmembrane region" description="Helical" evidence="6">
    <location>
        <begin position="237"/>
        <end position="257"/>
    </location>
</feature>
<comment type="subcellular location">
    <subcellularLocation>
        <location evidence="1">Cell membrane</location>
        <topology evidence="1">Multi-pass membrane protein</topology>
    </subcellularLocation>
</comment>
<feature type="transmembrane region" description="Helical" evidence="6">
    <location>
        <begin position="369"/>
        <end position="392"/>
    </location>
</feature>
<dbReference type="Proteomes" id="UP001176478">
    <property type="component" value="Unassembled WGS sequence"/>
</dbReference>
<organism evidence="7 8">
    <name type="scientific">Providencia huashanensis</name>
    <dbReference type="NCBI Taxonomy" id="3037798"/>
    <lineage>
        <taxon>Bacteria</taxon>
        <taxon>Pseudomonadati</taxon>
        <taxon>Pseudomonadota</taxon>
        <taxon>Gammaproteobacteria</taxon>
        <taxon>Enterobacterales</taxon>
        <taxon>Morganellaceae</taxon>
        <taxon>Providencia</taxon>
    </lineage>
</organism>
<reference evidence="7" key="2">
    <citation type="journal article" date="2024" name="Int. J. Antimicrob. Agents">
        <title>Identification of a novel Providencia species showing multi-drug-resistant in three patients with hospital-acquired infection.</title>
        <authorList>
            <person name="Yang W."/>
            <person name="Chen J."/>
            <person name="Yang F."/>
            <person name="Ji P."/>
            <person name="Shen S."/>
            <person name="Yin D."/>
            <person name="Hu F."/>
        </authorList>
    </citation>
    <scope>NUCLEOTIDE SEQUENCE</scope>
    <source>
        <strain evidence="7">CRE-138-0111</strain>
    </source>
</reference>
<feature type="transmembrane region" description="Helical" evidence="6">
    <location>
        <begin position="198"/>
        <end position="217"/>
    </location>
</feature>
<keyword evidence="8" id="KW-1185">Reference proteome</keyword>
<evidence type="ECO:0000256" key="3">
    <source>
        <dbReference type="ARBA" id="ARBA00022692"/>
    </source>
</evidence>
<feature type="transmembrane region" description="Helical" evidence="6">
    <location>
        <begin position="342"/>
        <end position="363"/>
    </location>
</feature>
<name>A0ABT9ART7_9GAMM</name>
<proteinExistence type="predicted"/>
<evidence type="ECO:0000256" key="1">
    <source>
        <dbReference type="ARBA" id="ARBA00004651"/>
    </source>
</evidence>
<gene>
    <name evidence="7" type="ORF">Q5E86_13155</name>
</gene>
<feature type="transmembrane region" description="Helical" evidence="6">
    <location>
        <begin position="277"/>
        <end position="299"/>
    </location>
</feature>
<keyword evidence="3 6" id="KW-0812">Transmembrane</keyword>
<accession>A0ABT9ART7</accession>
<keyword evidence="5 6" id="KW-0472">Membrane</keyword>
<dbReference type="PANTHER" id="PTHR30250">
    <property type="entry name" value="PST FAMILY PREDICTED COLANIC ACID TRANSPORTER"/>
    <property type="match status" value="1"/>
</dbReference>
<reference evidence="7" key="1">
    <citation type="submission" date="2023-07" db="EMBL/GenBank/DDBJ databases">
        <authorList>
            <person name="Yang W."/>
            <person name="Chen J."/>
            <person name="Ji P."/>
            <person name="Hu F."/>
        </authorList>
    </citation>
    <scope>NUCLEOTIDE SEQUENCE</scope>
    <source>
        <strain evidence="7">CRE-138-0111</strain>
    </source>
</reference>
<dbReference type="InterPro" id="IPR050833">
    <property type="entry name" value="Poly_Biosynth_Transport"/>
</dbReference>
<evidence type="ECO:0000256" key="5">
    <source>
        <dbReference type="ARBA" id="ARBA00023136"/>
    </source>
</evidence>
<dbReference type="EMBL" id="JAUQTG010000007">
    <property type="protein sequence ID" value="MDO7857276.1"/>
    <property type="molecule type" value="Genomic_DNA"/>
</dbReference>
<evidence type="ECO:0000256" key="6">
    <source>
        <dbReference type="SAM" id="Phobius"/>
    </source>
</evidence>
<feature type="transmembrane region" description="Helical" evidence="6">
    <location>
        <begin position="135"/>
        <end position="153"/>
    </location>
</feature>
<comment type="caution">
    <text evidence="7">The sequence shown here is derived from an EMBL/GenBank/DDBJ whole genome shotgun (WGS) entry which is preliminary data.</text>
</comment>
<keyword evidence="2" id="KW-1003">Cell membrane</keyword>
<feature type="transmembrane region" description="Helical" evidence="6">
    <location>
        <begin position="311"/>
        <end position="330"/>
    </location>
</feature>
<feature type="transmembrane region" description="Helical" evidence="6">
    <location>
        <begin position="159"/>
        <end position="177"/>
    </location>
</feature>
<evidence type="ECO:0000256" key="4">
    <source>
        <dbReference type="ARBA" id="ARBA00022989"/>
    </source>
</evidence>
<dbReference type="PANTHER" id="PTHR30250:SF11">
    <property type="entry name" value="O-ANTIGEN TRANSPORTER-RELATED"/>
    <property type="match status" value="1"/>
</dbReference>
<evidence type="ECO:0000313" key="7">
    <source>
        <dbReference type="EMBL" id="MDO7857276.1"/>
    </source>
</evidence>
<evidence type="ECO:0000313" key="8">
    <source>
        <dbReference type="Proteomes" id="UP001176478"/>
    </source>
</evidence>
<feature type="transmembrane region" description="Helical" evidence="6">
    <location>
        <begin position="74"/>
        <end position="96"/>
    </location>
</feature>